<evidence type="ECO:0000256" key="2">
    <source>
        <dbReference type="SAM" id="SignalP"/>
    </source>
</evidence>
<dbReference type="Proteomes" id="UP001165368">
    <property type="component" value="Unassembled WGS sequence"/>
</dbReference>
<proteinExistence type="predicted"/>
<evidence type="ECO:0000313" key="4">
    <source>
        <dbReference type="Proteomes" id="UP001165368"/>
    </source>
</evidence>
<dbReference type="PROSITE" id="PS51257">
    <property type="entry name" value="PROKAR_LIPOPROTEIN"/>
    <property type="match status" value="1"/>
</dbReference>
<keyword evidence="2" id="KW-0732">Signal</keyword>
<feature type="compositionally biased region" description="Basic and acidic residues" evidence="1">
    <location>
        <begin position="115"/>
        <end position="154"/>
    </location>
</feature>
<gene>
    <name evidence="3" type="ORF">LVY72_13015</name>
</gene>
<feature type="chain" id="PRO_5046701939" description="Mucin-associated surface protein" evidence="2">
    <location>
        <begin position="30"/>
        <end position="176"/>
    </location>
</feature>
<feature type="region of interest" description="Disordered" evidence="1">
    <location>
        <begin position="95"/>
        <end position="176"/>
    </location>
</feature>
<evidence type="ECO:0008006" key="5">
    <source>
        <dbReference type="Google" id="ProtNLM"/>
    </source>
</evidence>
<feature type="compositionally biased region" description="Acidic residues" evidence="1">
    <location>
        <begin position="155"/>
        <end position="176"/>
    </location>
</feature>
<sequence>MTRPRILVRTLLPGIFAAALLGGCSLQTAEVAGAAADKLQERVQTVRQLVSEQKPTAALDEINALADDLAAAAANGEISTAQQQRAETALAAVRTDLESMVQDTTAPAEPTDESSGGRDGRQEDGDRSGGRDGRQEDGDRSGGRDDHDSWNHDEAQDEDQDGEDQDDDYGWDEDDD</sequence>
<accession>A0ABS9L8J9</accession>
<evidence type="ECO:0000256" key="1">
    <source>
        <dbReference type="SAM" id="MobiDB-lite"/>
    </source>
</evidence>
<feature type="signal peptide" evidence="2">
    <location>
        <begin position="1"/>
        <end position="29"/>
    </location>
</feature>
<comment type="caution">
    <text evidence="3">The sequence shown here is derived from an EMBL/GenBank/DDBJ whole genome shotgun (WGS) entry which is preliminary data.</text>
</comment>
<dbReference type="RefSeq" id="WP_237821510.1">
    <property type="nucleotide sequence ID" value="NZ_JAKLTQ010000009.1"/>
</dbReference>
<name>A0ABS9L8J9_9MICC</name>
<protein>
    <recommendedName>
        <fullName evidence="5">Mucin-associated surface protein</fullName>
    </recommendedName>
</protein>
<reference evidence="3" key="1">
    <citation type="submission" date="2022-01" db="EMBL/GenBank/DDBJ databases">
        <authorList>
            <person name="Jo J.-H."/>
            <person name="Im W.-T."/>
        </authorList>
    </citation>
    <scope>NUCLEOTIDE SEQUENCE</scope>
    <source>
        <strain evidence="3">I2-34</strain>
    </source>
</reference>
<evidence type="ECO:0000313" key="3">
    <source>
        <dbReference type="EMBL" id="MCG2622822.1"/>
    </source>
</evidence>
<dbReference type="EMBL" id="JAKLTQ010000009">
    <property type="protein sequence ID" value="MCG2622822.1"/>
    <property type="molecule type" value="Genomic_DNA"/>
</dbReference>
<organism evidence="3 4">
    <name type="scientific">Arthrobacter hankyongi</name>
    <dbReference type="NCBI Taxonomy" id="2904801"/>
    <lineage>
        <taxon>Bacteria</taxon>
        <taxon>Bacillati</taxon>
        <taxon>Actinomycetota</taxon>
        <taxon>Actinomycetes</taxon>
        <taxon>Micrococcales</taxon>
        <taxon>Micrococcaceae</taxon>
        <taxon>Arthrobacter</taxon>
    </lineage>
</organism>
<keyword evidence="4" id="KW-1185">Reference proteome</keyword>